<proteinExistence type="predicted"/>
<name>A0A179DFC3_9SPHI</name>
<dbReference type="Pfam" id="PF08889">
    <property type="entry name" value="WbqC"/>
    <property type="match status" value="1"/>
</dbReference>
<dbReference type="InterPro" id="IPR014985">
    <property type="entry name" value="WbqC"/>
</dbReference>
<accession>A0A179DFC3</accession>
<dbReference type="OrthoDB" id="1523452at2"/>
<organism evidence="1 2">
    <name type="scientific">Pedobacter psychrophilus</name>
    <dbReference type="NCBI Taxonomy" id="1826909"/>
    <lineage>
        <taxon>Bacteria</taxon>
        <taxon>Pseudomonadati</taxon>
        <taxon>Bacteroidota</taxon>
        <taxon>Sphingobacteriia</taxon>
        <taxon>Sphingobacteriales</taxon>
        <taxon>Sphingobacteriaceae</taxon>
        <taxon>Pedobacter</taxon>
    </lineage>
</organism>
<dbReference type="AlphaFoldDB" id="A0A179DFC3"/>
<comment type="caution">
    <text evidence="1">The sequence shown here is derived from an EMBL/GenBank/DDBJ whole genome shotgun (WGS) entry which is preliminary data.</text>
</comment>
<dbReference type="EMBL" id="LWHJ01000027">
    <property type="protein sequence ID" value="OAQ39604.1"/>
    <property type="molecule type" value="Genomic_DNA"/>
</dbReference>
<dbReference type="STRING" id="1826909.A5893_08415"/>
<gene>
    <name evidence="1" type="ORF">A5893_08415</name>
</gene>
<protein>
    <recommendedName>
        <fullName evidence="3">WbqC-like protein</fullName>
    </recommendedName>
</protein>
<reference evidence="1 2" key="1">
    <citation type="submission" date="2016-04" db="EMBL/GenBank/DDBJ databases">
        <authorList>
            <person name="Evans L.H."/>
            <person name="Alamgir A."/>
            <person name="Owens N."/>
            <person name="Weber N.D."/>
            <person name="Virtaneva K."/>
            <person name="Barbian K."/>
            <person name="Babar A."/>
            <person name="Rosenke K."/>
        </authorList>
    </citation>
    <scope>NUCLEOTIDE SEQUENCE [LARGE SCALE GENOMIC DNA]</scope>
    <source>
        <strain evidence="1 2">CCM 8644</strain>
    </source>
</reference>
<sequence>MEKGAVFPLFYLPNVEFFKNLQSLKGTEILIEHQEHYPKQTYRNRAVIAGPNGKLELSVPVKKGDIKRTPYKDLRICNDDNWQRIHWLSLCTSYRSSAYFEFYEDAFAPFYHQKFDFLFDYNLQLLEILLKSLKLKIDYALTIEYHPKYNDKQDFRSSLDFRKTTGYENKKYHQVFEDRNPYLNNISILDLLFTQGPQASKFF</sequence>
<reference evidence="1 2" key="2">
    <citation type="submission" date="2016-06" db="EMBL/GenBank/DDBJ databases">
        <title>Pedobacter psychrophilus sp. nov., isolated from Antarctic fragmentary rock.</title>
        <authorList>
            <person name="Svec P."/>
        </authorList>
    </citation>
    <scope>NUCLEOTIDE SEQUENCE [LARGE SCALE GENOMIC DNA]</scope>
    <source>
        <strain evidence="1 2">CCM 8644</strain>
    </source>
</reference>
<evidence type="ECO:0008006" key="3">
    <source>
        <dbReference type="Google" id="ProtNLM"/>
    </source>
</evidence>
<dbReference type="Proteomes" id="UP000078459">
    <property type="component" value="Unassembled WGS sequence"/>
</dbReference>
<keyword evidence="2" id="KW-1185">Reference proteome</keyword>
<dbReference type="RefSeq" id="WP_068822220.1">
    <property type="nucleotide sequence ID" value="NZ_LWHJ01000027.1"/>
</dbReference>
<evidence type="ECO:0000313" key="1">
    <source>
        <dbReference type="EMBL" id="OAQ39604.1"/>
    </source>
</evidence>
<evidence type="ECO:0000313" key="2">
    <source>
        <dbReference type="Proteomes" id="UP000078459"/>
    </source>
</evidence>